<evidence type="ECO:0000313" key="1">
    <source>
        <dbReference type="EMBL" id="GGL16971.1"/>
    </source>
</evidence>
<evidence type="ECO:0000313" key="2">
    <source>
        <dbReference type="Proteomes" id="UP000604341"/>
    </source>
</evidence>
<reference evidence="2" key="1">
    <citation type="journal article" date="2019" name="Int. J. Syst. Evol. Microbiol.">
        <title>The Global Catalogue of Microorganisms (GCM) 10K type strain sequencing project: providing services to taxonomists for standard genome sequencing and annotation.</title>
        <authorList>
            <consortium name="The Broad Institute Genomics Platform"/>
            <consortium name="The Broad Institute Genome Sequencing Center for Infectious Disease"/>
            <person name="Wu L."/>
            <person name="Ma J."/>
        </authorList>
    </citation>
    <scope>NUCLEOTIDE SEQUENCE [LARGE SCALE GENOMIC DNA]</scope>
    <source>
        <strain evidence="2">JCM 19173</strain>
    </source>
</reference>
<accession>A0ABQ2FQK4</accession>
<protein>
    <submittedName>
        <fullName evidence="1">Uncharacterized protein</fullName>
    </submittedName>
</protein>
<name>A0ABQ2FQK4_9DEIO</name>
<keyword evidence="2" id="KW-1185">Reference proteome</keyword>
<comment type="caution">
    <text evidence="1">The sequence shown here is derived from an EMBL/GenBank/DDBJ whole genome shotgun (WGS) entry which is preliminary data.</text>
</comment>
<organism evidence="1 2">
    <name type="scientific">Deinococcus radiotolerans</name>
    <dbReference type="NCBI Taxonomy" id="1309407"/>
    <lineage>
        <taxon>Bacteria</taxon>
        <taxon>Thermotogati</taxon>
        <taxon>Deinococcota</taxon>
        <taxon>Deinococci</taxon>
        <taxon>Deinococcales</taxon>
        <taxon>Deinococcaceae</taxon>
        <taxon>Deinococcus</taxon>
    </lineage>
</organism>
<proteinExistence type="predicted"/>
<dbReference type="Proteomes" id="UP000604341">
    <property type="component" value="Unassembled WGS sequence"/>
</dbReference>
<gene>
    <name evidence="1" type="ORF">GCM10010844_39850</name>
</gene>
<dbReference type="EMBL" id="BMPE01000023">
    <property type="protein sequence ID" value="GGL16971.1"/>
    <property type="molecule type" value="Genomic_DNA"/>
</dbReference>
<sequence>MRSACTGPARYCALMHPQEFAAKWRTRAFEVTEEQAYQEHYTDVARLVGGPVPGQPGAPEGLTYQAGVSKVGSTDFGKADVYLPRHFIWEAKRAQRTADARPADLRQWCQAQGDMLPGCPLTTTPTEN</sequence>